<dbReference type="AlphaFoldDB" id="A0A4U0H7D8"/>
<feature type="transmembrane region" description="Helical" evidence="1">
    <location>
        <begin position="70"/>
        <end position="90"/>
    </location>
</feature>
<dbReference type="OrthoDB" id="1524985at2"/>
<feature type="transmembrane region" description="Helical" evidence="1">
    <location>
        <begin position="102"/>
        <end position="120"/>
    </location>
</feature>
<keyword evidence="1" id="KW-0812">Transmembrane</keyword>
<gene>
    <name evidence="2" type="ORF">FAZ19_00330</name>
</gene>
<evidence type="ECO:0000256" key="1">
    <source>
        <dbReference type="SAM" id="Phobius"/>
    </source>
</evidence>
<reference evidence="2 3" key="1">
    <citation type="submission" date="2019-04" db="EMBL/GenBank/DDBJ databases">
        <title>Sphingobacterium olei sp. nov., isolated from oil-contaminated soil.</title>
        <authorList>
            <person name="Liu B."/>
        </authorList>
    </citation>
    <scope>NUCLEOTIDE SEQUENCE [LARGE SCALE GENOMIC DNA]</scope>
    <source>
        <strain evidence="2 3">Y3L14</strain>
    </source>
</reference>
<dbReference type="Proteomes" id="UP000309872">
    <property type="component" value="Unassembled WGS sequence"/>
</dbReference>
<evidence type="ECO:0000313" key="2">
    <source>
        <dbReference type="EMBL" id="TJY67745.1"/>
    </source>
</evidence>
<name>A0A4U0H7D8_9SPHI</name>
<sequence>MRYIVNYVWAIFWALIMFVLMIMPSNEVGIPLFEGFDKLAHCGTFFVLTVLLYWGSIIKSKRRASKWITIFKVLIATVIFAFITEGAQLYFSPTRMSDWWDIFADVVGIGMGTFAYILYYQKKDF</sequence>
<feature type="transmembrane region" description="Helical" evidence="1">
    <location>
        <begin position="7"/>
        <end position="26"/>
    </location>
</feature>
<keyword evidence="3" id="KW-1185">Reference proteome</keyword>
<dbReference type="RefSeq" id="WP_136818613.1">
    <property type="nucleotide sequence ID" value="NZ_BMJX01000001.1"/>
</dbReference>
<dbReference type="NCBIfam" id="NF037970">
    <property type="entry name" value="vanZ_1"/>
    <property type="match status" value="1"/>
</dbReference>
<dbReference type="EMBL" id="SUKA01000001">
    <property type="protein sequence ID" value="TJY67745.1"/>
    <property type="molecule type" value="Genomic_DNA"/>
</dbReference>
<evidence type="ECO:0000313" key="3">
    <source>
        <dbReference type="Proteomes" id="UP000309872"/>
    </source>
</evidence>
<keyword evidence="1" id="KW-0472">Membrane</keyword>
<comment type="caution">
    <text evidence="2">The sequence shown here is derived from an EMBL/GenBank/DDBJ whole genome shotgun (WGS) entry which is preliminary data.</text>
</comment>
<organism evidence="2 3">
    <name type="scientific">Sphingobacterium alkalisoli</name>
    <dbReference type="NCBI Taxonomy" id="1874115"/>
    <lineage>
        <taxon>Bacteria</taxon>
        <taxon>Pseudomonadati</taxon>
        <taxon>Bacteroidota</taxon>
        <taxon>Sphingobacteriia</taxon>
        <taxon>Sphingobacteriales</taxon>
        <taxon>Sphingobacteriaceae</taxon>
        <taxon>Sphingobacterium</taxon>
    </lineage>
</organism>
<feature type="transmembrane region" description="Helical" evidence="1">
    <location>
        <begin position="38"/>
        <end position="58"/>
    </location>
</feature>
<dbReference type="PANTHER" id="PTHR28008">
    <property type="entry name" value="DOMAIN PROTEIN, PUTATIVE (AFU_ORTHOLOGUE AFUA_3G10980)-RELATED"/>
    <property type="match status" value="1"/>
</dbReference>
<keyword evidence="1" id="KW-1133">Transmembrane helix</keyword>
<proteinExistence type="predicted"/>
<protein>
    <submittedName>
        <fullName evidence="2">Glycine cleavage system protein H</fullName>
    </submittedName>
</protein>
<dbReference type="PANTHER" id="PTHR28008:SF1">
    <property type="entry name" value="DOMAIN PROTEIN, PUTATIVE (AFU_ORTHOLOGUE AFUA_3G10980)-RELATED"/>
    <property type="match status" value="1"/>
</dbReference>
<accession>A0A4U0H7D8</accession>